<feature type="non-terminal residue" evidence="3">
    <location>
        <position position="1"/>
    </location>
</feature>
<comment type="similarity">
    <text evidence="1 2">Belongs to the cytochrome P450 family.</text>
</comment>
<evidence type="ECO:0000256" key="1">
    <source>
        <dbReference type="ARBA" id="ARBA00010617"/>
    </source>
</evidence>
<accession>A0ABW7DWY2</accession>
<dbReference type="PROSITE" id="PS00086">
    <property type="entry name" value="CYTOCHROME_P450"/>
    <property type="match status" value="1"/>
</dbReference>
<dbReference type="Proteomes" id="UP001605990">
    <property type="component" value="Unassembled WGS sequence"/>
</dbReference>
<sequence length="99" mass="10955">RTVPADDGVIALLAGANHDPEQFDDPGKVDFHRTDNHHVAFGYGVHQCVGQHLARLELEVALDTLVRRVPTLRLAGDRDQVVVKDDSATFGLEELMVTW</sequence>
<proteinExistence type="inferred from homology"/>
<keyword evidence="2" id="KW-0408">Iron</keyword>
<keyword evidence="2" id="KW-0503">Monooxygenase</keyword>
<dbReference type="PRINTS" id="PR00359">
    <property type="entry name" value="BP450"/>
</dbReference>
<organism evidence="3 4">
    <name type="scientific">Streptomyces rochei</name>
    <name type="common">Streptomyces parvullus</name>
    <dbReference type="NCBI Taxonomy" id="1928"/>
    <lineage>
        <taxon>Bacteria</taxon>
        <taxon>Bacillati</taxon>
        <taxon>Actinomycetota</taxon>
        <taxon>Actinomycetes</taxon>
        <taxon>Kitasatosporales</taxon>
        <taxon>Streptomycetaceae</taxon>
        <taxon>Streptomyces</taxon>
        <taxon>Streptomyces rochei group</taxon>
    </lineage>
</organism>
<dbReference type="SUPFAM" id="SSF48264">
    <property type="entry name" value="Cytochrome P450"/>
    <property type="match status" value="1"/>
</dbReference>
<dbReference type="PANTHER" id="PTHR46696:SF1">
    <property type="entry name" value="CYTOCHROME P450 YJIB-RELATED"/>
    <property type="match status" value="1"/>
</dbReference>
<name>A0ABW7DWY2_STRRO</name>
<reference evidence="3 4" key="1">
    <citation type="submission" date="2024-10" db="EMBL/GenBank/DDBJ databases">
        <title>Draft genome assembly of a novel steroid transforming actinomycete isolated from African clawed frog Xenopus laevis.</title>
        <authorList>
            <person name="Bragin E."/>
            <person name="Kollerov V."/>
            <person name="Donova M.V."/>
        </authorList>
    </citation>
    <scope>NUCLEOTIDE SEQUENCE [LARGE SCALE GENOMIC DNA]</scope>
    <source>
        <strain evidence="3 4">MTOC-St3</strain>
    </source>
</reference>
<dbReference type="InterPro" id="IPR036396">
    <property type="entry name" value="Cyt_P450_sf"/>
</dbReference>
<dbReference type="Pfam" id="PF00067">
    <property type="entry name" value="p450"/>
    <property type="match status" value="1"/>
</dbReference>
<keyword evidence="2" id="KW-0479">Metal-binding</keyword>
<gene>
    <name evidence="3" type="ORF">ACGU38_01200</name>
</gene>
<evidence type="ECO:0000256" key="2">
    <source>
        <dbReference type="RuleBase" id="RU000461"/>
    </source>
</evidence>
<dbReference type="RefSeq" id="WP_394392606.1">
    <property type="nucleotide sequence ID" value="NZ_JBIENY010000014.1"/>
</dbReference>
<dbReference type="InterPro" id="IPR002397">
    <property type="entry name" value="Cyt_P450_B"/>
</dbReference>
<comment type="caution">
    <text evidence="3">The sequence shown here is derived from an EMBL/GenBank/DDBJ whole genome shotgun (WGS) entry which is preliminary data.</text>
</comment>
<keyword evidence="4" id="KW-1185">Reference proteome</keyword>
<evidence type="ECO:0000313" key="4">
    <source>
        <dbReference type="Proteomes" id="UP001605990"/>
    </source>
</evidence>
<dbReference type="InterPro" id="IPR001128">
    <property type="entry name" value="Cyt_P450"/>
</dbReference>
<evidence type="ECO:0000313" key="3">
    <source>
        <dbReference type="EMBL" id="MFG6293975.1"/>
    </source>
</evidence>
<dbReference type="PANTHER" id="PTHR46696">
    <property type="entry name" value="P450, PUTATIVE (EUROFUNG)-RELATED"/>
    <property type="match status" value="1"/>
</dbReference>
<dbReference type="Gene3D" id="1.10.630.10">
    <property type="entry name" value="Cytochrome P450"/>
    <property type="match status" value="1"/>
</dbReference>
<keyword evidence="2" id="KW-0349">Heme</keyword>
<keyword evidence="2" id="KW-0560">Oxidoreductase</keyword>
<dbReference type="EMBL" id="JBIENY010000014">
    <property type="protein sequence ID" value="MFG6293975.1"/>
    <property type="molecule type" value="Genomic_DNA"/>
</dbReference>
<protein>
    <submittedName>
        <fullName evidence="3">Cytochrome P450</fullName>
    </submittedName>
</protein>
<dbReference type="InterPro" id="IPR017972">
    <property type="entry name" value="Cyt_P450_CS"/>
</dbReference>